<feature type="region of interest" description="Disordered" evidence="1">
    <location>
        <begin position="38"/>
        <end position="61"/>
    </location>
</feature>
<name>A0A4Z2ITW7_9TELE</name>
<sequence>MTECRGVNLDLRSFICQPTCVGGVKLSPLKHEDAFSAPVMQSKEKQSRRAVGVTLRTSQAV</sequence>
<organism evidence="2 3">
    <name type="scientific">Liparis tanakae</name>
    <name type="common">Tanaka's snailfish</name>
    <dbReference type="NCBI Taxonomy" id="230148"/>
    <lineage>
        <taxon>Eukaryota</taxon>
        <taxon>Metazoa</taxon>
        <taxon>Chordata</taxon>
        <taxon>Craniata</taxon>
        <taxon>Vertebrata</taxon>
        <taxon>Euteleostomi</taxon>
        <taxon>Actinopterygii</taxon>
        <taxon>Neopterygii</taxon>
        <taxon>Teleostei</taxon>
        <taxon>Neoteleostei</taxon>
        <taxon>Acanthomorphata</taxon>
        <taxon>Eupercaria</taxon>
        <taxon>Perciformes</taxon>
        <taxon>Cottioidei</taxon>
        <taxon>Cottales</taxon>
        <taxon>Liparidae</taxon>
        <taxon>Liparis</taxon>
    </lineage>
</organism>
<dbReference type="Proteomes" id="UP000314294">
    <property type="component" value="Unassembled WGS sequence"/>
</dbReference>
<gene>
    <name evidence="2" type="ORF">EYF80_008231</name>
</gene>
<protein>
    <submittedName>
        <fullName evidence="2">Uncharacterized protein</fullName>
    </submittedName>
</protein>
<evidence type="ECO:0000313" key="3">
    <source>
        <dbReference type="Proteomes" id="UP000314294"/>
    </source>
</evidence>
<dbReference type="AlphaFoldDB" id="A0A4Z2ITW7"/>
<evidence type="ECO:0000313" key="2">
    <source>
        <dbReference type="EMBL" id="TNN81459.1"/>
    </source>
</evidence>
<reference evidence="2 3" key="1">
    <citation type="submission" date="2019-03" db="EMBL/GenBank/DDBJ databases">
        <title>First draft genome of Liparis tanakae, snailfish: a comprehensive survey of snailfish specific genes.</title>
        <authorList>
            <person name="Kim W."/>
            <person name="Song I."/>
            <person name="Jeong J.-H."/>
            <person name="Kim D."/>
            <person name="Kim S."/>
            <person name="Ryu S."/>
            <person name="Song J.Y."/>
            <person name="Lee S.K."/>
        </authorList>
    </citation>
    <scope>NUCLEOTIDE SEQUENCE [LARGE SCALE GENOMIC DNA]</scope>
    <source>
        <tissue evidence="2">Muscle</tissue>
    </source>
</reference>
<comment type="caution">
    <text evidence="2">The sequence shown here is derived from an EMBL/GenBank/DDBJ whole genome shotgun (WGS) entry which is preliminary data.</text>
</comment>
<dbReference type="EMBL" id="SRLO01000046">
    <property type="protein sequence ID" value="TNN81459.1"/>
    <property type="molecule type" value="Genomic_DNA"/>
</dbReference>
<accession>A0A4Z2ITW7</accession>
<proteinExistence type="predicted"/>
<keyword evidence="3" id="KW-1185">Reference proteome</keyword>
<evidence type="ECO:0000256" key="1">
    <source>
        <dbReference type="SAM" id="MobiDB-lite"/>
    </source>
</evidence>